<protein>
    <recommendedName>
        <fullName evidence="1">D-inositol 3-phosphate glycosyltransferase</fullName>
    </recommendedName>
</protein>
<dbReference type="Proteomes" id="UP001500909">
    <property type="component" value="Unassembled WGS sequence"/>
</dbReference>
<comment type="caution">
    <text evidence="6">The sequence shown here is derived from an EMBL/GenBank/DDBJ whole genome shotgun (WGS) entry which is preliminary data.</text>
</comment>
<keyword evidence="2" id="KW-0328">Glycosyltransferase</keyword>
<evidence type="ECO:0000256" key="4">
    <source>
        <dbReference type="SAM" id="MobiDB-lite"/>
    </source>
</evidence>
<evidence type="ECO:0000256" key="2">
    <source>
        <dbReference type="ARBA" id="ARBA00022676"/>
    </source>
</evidence>
<feature type="region of interest" description="Disordered" evidence="4">
    <location>
        <begin position="735"/>
        <end position="760"/>
    </location>
</feature>
<sequence length="760" mass="81159">MCFLLFNLYGIGGTIRSTVNLSGALAEAGHDVEIVSMIRTRSAPALPVHPRVRVVPLVEARRDQPGFDPAHDPKGNPSRVYPACDGPYRLCSALVDERIERHLSGTDADVIIGTRPGINVYLAHFGPARALLVGQEHLTHDMHRPDIRRAQNAAVAHLDAFVTVSRQDARIYREALPDVATEIRCIPNAVPQPDVSPSTGRNKLVVAAGRLIRIKNYRLLIDAFARVVEQRPDWKLRLYGRGPEARALRARIHELGLCEQVIMMGAHAPIEPEWAKGSIAAVSSDGESFGMTIVEAMHAGLPVVATDCPFGPGEIISNGVDGLLVQPGNADEFAAALLNLIADDERRSALAAAARAKALNYAPSAIAHAYVKLFEDLAARTGKGCGSPGTREKPHGAHALSGRAGAASGSRLLRAGRELAGRAVRPLLQRPATAGPLLGLVRRISPAAAARADGTARKLRPVARCAAAEDGALELTFPAKGLAGPADLVLRRRNSAEEIRVPLPPPAREGRGGPYRTRLRLPRMPLAEGHWEVWVRRRADGAQRHVRTPMVERAALVGRAPEVTADAVRSWIPYATDSGRLVLRVWRRGAHAEAVWVAVGPSVTYVEAELLGAVLTPDAVVTATRRGDRPTVLRLPATELGAGRFCCLLPHEDFTGRVAGTSPRDREFWDLRLALPDGMAVRIGRIGGDIVARKDIDSHPSAYRGEGAARARVRPYFTDSNDLALVTAPAPAPDVAPAHPAVPGSAPLQGAGDLPAGGGA</sequence>
<dbReference type="PANTHER" id="PTHR12526:SF627">
    <property type="entry name" value="D-RHAMNOSYLTRANSFERASE WBPZ"/>
    <property type="match status" value="1"/>
</dbReference>
<gene>
    <name evidence="6" type="ORF">GCM10010361_71160</name>
</gene>
<proteinExistence type="predicted"/>
<keyword evidence="3" id="KW-0808">Transferase</keyword>
<keyword evidence="7" id="KW-1185">Reference proteome</keyword>
<dbReference type="Gene3D" id="3.40.50.2000">
    <property type="entry name" value="Glycogen Phosphorylase B"/>
    <property type="match status" value="2"/>
</dbReference>
<dbReference type="EMBL" id="BAAABY010000055">
    <property type="protein sequence ID" value="GAA0495550.1"/>
    <property type="molecule type" value="Genomic_DNA"/>
</dbReference>
<evidence type="ECO:0000256" key="3">
    <source>
        <dbReference type="ARBA" id="ARBA00022679"/>
    </source>
</evidence>
<evidence type="ECO:0000259" key="5">
    <source>
        <dbReference type="Pfam" id="PF13439"/>
    </source>
</evidence>
<accession>A0ABP3LAH1</accession>
<evidence type="ECO:0000256" key="1">
    <source>
        <dbReference type="ARBA" id="ARBA00021292"/>
    </source>
</evidence>
<dbReference type="InterPro" id="IPR028098">
    <property type="entry name" value="Glyco_trans_4-like_N"/>
</dbReference>
<dbReference type="CDD" id="cd03820">
    <property type="entry name" value="GT4_AmsD-like"/>
    <property type="match status" value="1"/>
</dbReference>
<organism evidence="6 7">
    <name type="scientific">Streptomyces olivaceiscleroticus</name>
    <dbReference type="NCBI Taxonomy" id="68245"/>
    <lineage>
        <taxon>Bacteria</taxon>
        <taxon>Bacillati</taxon>
        <taxon>Actinomycetota</taxon>
        <taxon>Actinomycetes</taxon>
        <taxon>Kitasatosporales</taxon>
        <taxon>Streptomycetaceae</taxon>
        <taxon>Streptomyces</taxon>
    </lineage>
</organism>
<evidence type="ECO:0000313" key="7">
    <source>
        <dbReference type="Proteomes" id="UP001500909"/>
    </source>
</evidence>
<feature type="domain" description="Glycosyltransferase subfamily 4-like N-terminal" evidence="5">
    <location>
        <begin position="11"/>
        <end position="190"/>
    </location>
</feature>
<dbReference type="Pfam" id="PF13439">
    <property type="entry name" value="Glyco_transf_4"/>
    <property type="match status" value="1"/>
</dbReference>
<reference evidence="7" key="1">
    <citation type="journal article" date="2019" name="Int. J. Syst. Evol. Microbiol.">
        <title>The Global Catalogue of Microorganisms (GCM) 10K type strain sequencing project: providing services to taxonomists for standard genome sequencing and annotation.</title>
        <authorList>
            <consortium name="The Broad Institute Genomics Platform"/>
            <consortium name="The Broad Institute Genome Sequencing Center for Infectious Disease"/>
            <person name="Wu L."/>
            <person name="Ma J."/>
        </authorList>
    </citation>
    <scope>NUCLEOTIDE SEQUENCE [LARGE SCALE GENOMIC DNA]</scope>
    <source>
        <strain evidence="7">JCM 4805</strain>
    </source>
</reference>
<dbReference type="SUPFAM" id="SSF53756">
    <property type="entry name" value="UDP-Glycosyltransferase/glycogen phosphorylase"/>
    <property type="match status" value="1"/>
</dbReference>
<name>A0ABP3LAH1_9ACTN</name>
<evidence type="ECO:0000313" key="6">
    <source>
        <dbReference type="EMBL" id="GAA0495550.1"/>
    </source>
</evidence>
<dbReference type="PANTHER" id="PTHR12526">
    <property type="entry name" value="GLYCOSYLTRANSFERASE"/>
    <property type="match status" value="1"/>
</dbReference>
<dbReference type="Pfam" id="PF13692">
    <property type="entry name" value="Glyco_trans_1_4"/>
    <property type="match status" value="1"/>
</dbReference>